<gene>
    <name evidence="1" type="ORF">MSEDJ_40340</name>
</gene>
<dbReference type="AlphaFoldDB" id="A0A7I7QU84"/>
<sequence>MTDSNAPEVDSASPLGVETLEKLRVVLLECELVLISVADEIDLNFEECLAGLTAVRGLVGHTWGAASLLLQNAALQSSWSAGPSRPRAIYARHAAAVKAGALRRAPAQSLIGRLEAELERLPHVDLSQNFSGYRPECTGFVAKTGKRCTNTALYLGAGSFAQHCYSHSAPTERERFRDHQDRQNQALEESWLERQELLRAIGRSIIDDWFQGRRLQPPWLVELADVAISDQRNP</sequence>
<organism evidence="1 2">
    <name type="scientific">Mycolicibacterium sediminis</name>
    <dbReference type="NCBI Taxonomy" id="1286180"/>
    <lineage>
        <taxon>Bacteria</taxon>
        <taxon>Bacillati</taxon>
        <taxon>Actinomycetota</taxon>
        <taxon>Actinomycetes</taxon>
        <taxon>Mycobacteriales</taxon>
        <taxon>Mycobacteriaceae</taxon>
        <taxon>Mycolicibacterium</taxon>
    </lineage>
</organism>
<evidence type="ECO:0000313" key="1">
    <source>
        <dbReference type="EMBL" id="BBY29938.1"/>
    </source>
</evidence>
<dbReference type="KEGG" id="msei:MSEDJ_40340"/>
<dbReference type="EMBL" id="AP022588">
    <property type="protein sequence ID" value="BBY29938.1"/>
    <property type="molecule type" value="Genomic_DNA"/>
</dbReference>
<accession>A0A7I7QU84</accession>
<protein>
    <submittedName>
        <fullName evidence="1">Uncharacterized protein</fullName>
    </submittedName>
</protein>
<evidence type="ECO:0000313" key="2">
    <source>
        <dbReference type="Proteomes" id="UP000467193"/>
    </source>
</evidence>
<reference evidence="1 2" key="1">
    <citation type="journal article" date="2019" name="Emerg. Microbes Infect.">
        <title>Comprehensive subspecies identification of 175 nontuberculous mycobacteria species based on 7547 genomic profiles.</title>
        <authorList>
            <person name="Matsumoto Y."/>
            <person name="Kinjo T."/>
            <person name="Motooka D."/>
            <person name="Nabeya D."/>
            <person name="Jung N."/>
            <person name="Uechi K."/>
            <person name="Horii T."/>
            <person name="Iida T."/>
            <person name="Fujita J."/>
            <person name="Nakamura S."/>
        </authorList>
    </citation>
    <scope>NUCLEOTIDE SEQUENCE [LARGE SCALE GENOMIC DNA]</scope>
    <source>
        <strain evidence="1 2">JCM 17899</strain>
    </source>
</reference>
<name>A0A7I7QU84_9MYCO</name>
<keyword evidence="2" id="KW-1185">Reference proteome</keyword>
<proteinExistence type="predicted"/>
<dbReference type="Proteomes" id="UP000467193">
    <property type="component" value="Chromosome"/>
</dbReference>
<dbReference type="RefSeq" id="WP_163799083.1">
    <property type="nucleotide sequence ID" value="NZ_AP022588.1"/>
</dbReference>